<proteinExistence type="predicted"/>
<dbReference type="AlphaFoldDB" id="A0AAT9FQ30"/>
<evidence type="ECO:0000313" key="2">
    <source>
        <dbReference type="EMBL" id="BDS08257.1"/>
    </source>
</evidence>
<evidence type="ECO:0000256" key="1">
    <source>
        <dbReference type="SAM" id="MobiDB-lite"/>
    </source>
</evidence>
<protein>
    <submittedName>
        <fullName evidence="2">Uncharacterized protein</fullName>
    </submittedName>
</protein>
<sequence>MSLIIVGITASLSMPQAVQAQAKADNEAQNVRIMRNEDGSFTEFRKSADDRVIERRTYGDRNGGNGDRVLRMTIIYRKDKHGKLRSGKIHDGTGKVLYRVVYGYHKTNGKLVAEDMFDARMKRGETITDPKTNQAVFKEKPVRCLRHRYDAQGRQLKPIVVCAPAGLMAEKLFGKYGSSHYGSDPWNKENSGGTTVNPNSKPLK</sequence>
<dbReference type="EMBL" id="AP026866">
    <property type="protein sequence ID" value="BDS08257.1"/>
    <property type="molecule type" value="Genomic_DNA"/>
</dbReference>
<dbReference type="KEGG" id="osu:NT6N_32970"/>
<name>A0AAT9FQ30_9BACT</name>
<reference evidence="2" key="1">
    <citation type="submission" date="2024-07" db="EMBL/GenBank/DDBJ databases">
        <title>Complete genome sequence of Verrucomicrobiaceae bacterium NT6N.</title>
        <authorList>
            <person name="Huang C."/>
            <person name="Takami H."/>
            <person name="Hamasaki K."/>
        </authorList>
    </citation>
    <scope>NUCLEOTIDE SEQUENCE</scope>
    <source>
        <strain evidence="2">NT6N</strain>
    </source>
</reference>
<accession>A0AAT9FQ30</accession>
<gene>
    <name evidence="2" type="ORF">NT6N_32970</name>
</gene>
<organism evidence="2">
    <name type="scientific">Oceaniferula spumae</name>
    <dbReference type="NCBI Taxonomy" id="2979115"/>
    <lineage>
        <taxon>Bacteria</taxon>
        <taxon>Pseudomonadati</taxon>
        <taxon>Verrucomicrobiota</taxon>
        <taxon>Verrucomicrobiia</taxon>
        <taxon>Verrucomicrobiales</taxon>
        <taxon>Verrucomicrobiaceae</taxon>
        <taxon>Oceaniferula</taxon>
    </lineage>
</organism>
<feature type="region of interest" description="Disordered" evidence="1">
    <location>
        <begin position="183"/>
        <end position="204"/>
    </location>
</feature>
<feature type="compositionally biased region" description="Polar residues" evidence="1">
    <location>
        <begin position="188"/>
        <end position="204"/>
    </location>
</feature>